<organism evidence="1 2">
    <name type="scientific">Plasmodium gallinaceum</name>
    <dbReference type="NCBI Taxonomy" id="5849"/>
    <lineage>
        <taxon>Eukaryota</taxon>
        <taxon>Sar</taxon>
        <taxon>Alveolata</taxon>
        <taxon>Apicomplexa</taxon>
        <taxon>Aconoidasida</taxon>
        <taxon>Haemosporida</taxon>
        <taxon>Plasmodiidae</taxon>
        <taxon>Plasmodium</taxon>
        <taxon>Plasmodium (Haemamoeba)</taxon>
    </lineage>
</organism>
<dbReference type="RefSeq" id="XP_028528781.1">
    <property type="nucleotide sequence ID" value="XM_028672206.1"/>
</dbReference>
<proteinExistence type="predicted"/>
<dbReference type="OMA" id="DAYMAQD"/>
<name>A0A1J1GXF4_PLAGA</name>
<evidence type="ECO:0000313" key="1">
    <source>
        <dbReference type="EMBL" id="CRG95973.1"/>
    </source>
</evidence>
<dbReference type="GeneID" id="39731719"/>
<dbReference type="VEuPathDB" id="PlasmoDB:PGAL8A_00318600"/>
<reference evidence="1" key="1">
    <citation type="submission" date="2015-04" db="EMBL/GenBank/DDBJ databases">
        <authorList>
            <consortium name="Pathogen Informatics"/>
        </authorList>
    </citation>
    <scope>NUCLEOTIDE SEQUENCE [LARGE SCALE GENOMIC DNA]</scope>
    <source>
        <strain evidence="1">8A</strain>
    </source>
</reference>
<evidence type="ECO:0000313" key="2">
    <source>
        <dbReference type="Proteomes" id="UP000220797"/>
    </source>
</evidence>
<keyword evidence="2" id="KW-1185">Reference proteome</keyword>
<dbReference type="Proteomes" id="UP000220797">
    <property type="component" value="Unassembled WGS sequence"/>
</dbReference>
<dbReference type="EMBL" id="CVMV01000045">
    <property type="protein sequence ID" value="CRG95973.1"/>
    <property type="molecule type" value="Genomic_DNA"/>
</dbReference>
<gene>
    <name evidence="1" type="ORF">PGAL8A_00318600</name>
</gene>
<accession>A0A1J1GXF4</accession>
<protein>
    <submittedName>
        <fullName evidence="1">Uncharacterized protein</fullName>
    </submittedName>
</protein>
<comment type="caution">
    <text evidence="1">The sequence shown here is derived from an EMBL/GenBank/DDBJ whole genome shotgun (WGS) entry which is preliminary data.</text>
</comment>
<dbReference type="AlphaFoldDB" id="A0A1J1GXF4"/>
<sequence length="152" mass="18285">MNIEYVEGSDINELIKKIDINYKECEKYDIFIEENNIDEEKESFNNLKFRKKKNDIKNFETKNLNNNHDDKNEIKKGIDNIKNIIFQKKINDKNKKYVNFKKVNNKNVLTNLNVRKKRILESSDDESDENEFSSSVKTIVDYVKKRKNQRKK</sequence>